<dbReference type="Proteomes" id="UP000828390">
    <property type="component" value="Unassembled WGS sequence"/>
</dbReference>
<dbReference type="AlphaFoldDB" id="A0A9D4GJ67"/>
<reference evidence="1" key="2">
    <citation type="submission" date="2020-11" db="EMBL/GenBank/DDBJ databases">
        <authorList>
            <person name="McCartney M.A."/>
            <person name="Auch B."/>
            <person name="Kono T."/>
            <person name="Mallez S."/>
            <person name="Becker A."/>
            <person name="Gohl D.M."/>
            <person name="Silverstein K.A.T."/>
            <person name="Koren S."/>
            <person name="Bechman K.B."/>
            <person name="Herman A."/>
            <person name="Abrahante J.E."/>
            <person name="Garbe J."/>
        </authorList>
    </citation>
    <scope>NUCLEOTIDE SEQUENCE</scope>
    <source>
        <strain evidence="1">Duluth1</strain>
        <tissue evidence="1">Whole animal</tissue>
    </source>
</reference>
<keyword evidence="2" id="KW-1185">Reference proteome</keyword>
<proteinExistence type="predicted"/>
<sequence>MQPPSDLTLPDYPFQMISSDYFTFNSKEYVIIVDRYSNWPCYTDQSQVPKSL</sequence>
<gene>
    <name evidence="1" type="ORF">DPMN_119367</name>
</gene>
<evidence type="ECO:0000313" key="1">
    <source>
        <dbReference type="EMBL" id="KAH3817812.1"/>
    </source>
</evidence>
<organism evidence="1 2">
    <name type="scientific">Dreissena polymorpha</name>
    <name type="common">Zebra mussel</name>
    <name type="synonym">Mytilus polymorpha</name>
    <dbReference type="NCBI Taxonomy" id="45954"/>
    <lineage>
        <taxon>Eukaryota</taxon>
        <taxon>Metazoa</taxon>
        <taxon>Spiralia</taxon>
        <taxon>Lophotrochozoa</taxon>
        <taxon>Mollusca</taxon>
        <taxon>Bivalvia</taxon>
        <taxon>Autobranchia</taxon>
        <taxon>Heteroconchia</taxon>
        <taxon>Euheterodonta</taxon>
        <taxon>Imparidentia</taxon>
        <taxon>Neoheterodontei</taxon>
        <taxon>Myida</taxon>
        <taxon>Dreissenoidea</taxon>
        <taxon>Dreissenidae</taxon>
        <taxon>Dreissena</taxon>
    </lineage>
</organism>
<accession>A0A9D4GJ67</accession>
<dbReference type="EMBL" id="JAIWYP010000005">
    <property type="protein sequence ID" value="KAH3817812.1"/>
    <property type="molecule type" value="Genomic_DNA"/>
</dbReference>
<comment type="caution">
    <text evidence="1">The sequence shown here is derived from an EMBL/GenBank/DDBJ whole genome shotgun (WGS) entry which is preliminary data.</text>
</comment>
<name>A0A9D4GJ67_DREPO</name>
<protein>
    <submittedName>
        <fullName evidence="1">Uncharacterized protein</fullName>
    </submittedName>
</protein>
<evidence type="ECO:0000313" key="2">
    <source>
        <dbReference type="Proteomes" id="UP000828390"/>
    </source>
</evidence>
<reference evidence="1" key="1">
    <citation type="journal article" date="2019" name="bioRxiv">
        <title>The Genome of the Zebra Mussel, Dreissena polymorpha: A Resource for Invasive Species Research.</title>
        <authorList>
            <person name="McCartney M.A."/>
            <person name="Auch B."/>
            <person name="Kono T."/>
            <person name="Mallez S."/>
            <person name="Zhang Y."/>
            <person name="Obille A."/>
            <person name="Becker A."/>
            <person name="Abrahante J.E."/>
            <person name="Garbe J."/>
            <person name="Badalamenti J.P."/>
            <person name="Herman A."/>
            <person name="Mangelson H."/>
            <person name="Liachko I."/>
            <person name="Sullivan S."/>
            <person name="Sone E.D."/>
            <person name="Koren S."/>
            <person name="Silverstein K.A.T."/>
            <person name="Beckman K.B."/>
            <person name="Gohl D.M."/>
        </authorList>
    </citation>
    <scope>NUCLEOTIDE SEQUENCE</scope>
    <source>
        <strain evidence="1">Duluth1</strain>
        <tissue evidence="1">Whole animal</tissue>
    </source>
</reference>